<evidence type="ECO:0000313" key="3">
    <source>
        <dbReference type="EMBL" id="SIT08871.1"/>
    </source>
</evidence>
<accession>A0A1N7PE49</accession>
<evidence type="ECO:0000313" key="4">
    <source>
        <dbReference type="Proteomes" id="UP000185781"/>
    </source>
</evidence>
<dbReference type="AlphaFoldDB" id="A0A1N7PE49"/>
<dbReference type="EMBL" id="AP029022">
    <property type="protein sequence ID" value="BEV02676.1"/>
    <property type="molecule type" value="Genomic_DNA"/>
</dbReference>
<reference evidence="2 5" key="2">
    <citation type="journal article" date="2020" name="Microbes Environ.">
        <title>Synthetic bacterial community of duckweed: a simple and stable system to study plant-microbe interactions.</title>
        <authorList>
            <person name="Ishizawa H."/>
            <person name="Tada M."/>
            <person name="Kuroda M."/>
            <person name="Inoue D."/>
            <person name="Futamata H."/>
            <person name="Ike M."/>
        </authorList>
    </citation>
    <scope>NUCLEOTIDE SEQUENCE [LARGE SCALE GENOMIC DNA]</scope>
    <source>
        <strain evidence="2 5">DW100</strain>
    </source>
</reference>
<keyword evidence="5" id="KW-1185">Reference proteome</keyword>
<dbReference type="Proteomes" id="UP001380186">
    <property type="component" value="Chromosome"/>
</dbReference>
<protein>
    <submittedName>
        <fullName evidence="2">Lipocalin family protein</fullName>
    </submittedName>
    <submittedName>
        <fullName evidence="3">Lipocalin-like domain-containing protein</fullName>
    </submittedName>
</protein>
<evidence type="ECO:0000313" key="2">
    <source>
        <dbReference type="EMBL" id="BEV02676.1"/>
    </source>
</evidence>
<dbReference type="RefSeq" id="WP_076393510.1">
    <property type="nucleotide sequence ID" value="NZ_AP029022.1"/>
</dbReference>
<feature type="domain" description="Lipocalin-like" evidence="1">
    <location>
        <begin position="31"/>
        <end position="129"/>
    </location>
</feature>
<reference evidence="3 4" key="1">
    <citation type="submission" date="2017-01" db="EMBL/GenBank/DDBJ databases">
        <authorList>
            <person name="Mah S.A."/>
            <person name="Swanson W.J."/>
            <person name="Moy G.W."/>
            <person name="Vacquier V.D."/>
        </authorList>
    </citation>
    <scope>NUCLEOTIDE SEQUENCE [LARGE SCALE GENOMIC DNA]</scope>
    <source>
        <strain evidence="3 4">DSM 18014</strain>
    </source>
</reference>
<dbReference type="EMBL" id="FTOV01000006">
    <property type="protein sequence ID" value="SIT08871.1"/>
    <property type="molecule type" value="Genomic_DNA"/>
</dbReference>
<proteinExistence type="predicted"/>
<dbReference type="OrthoDB" id="1272282at2"/>
<organism evidence="3 4">
    <name type="scientific">Chryseobacterium gambrini</name>
    <dbReference type="NCBI Taxonomy" id="373672"/>
    <lineage>
        <taxon>Bacteria</taxon>
        <taxon>Pseudomonadati</taxon>
        <taxon>Bacteroidota</taxon>
        <taxon>Flavobacteriia</taxon>
        <taxon>Flavobacteriales</taxon>
        <taxon>Weeksellaceae</taxon>
        <taxon>Chryseobacterium group</taxon>
        <taxon>Chryseobacterium</taxon>
    </lineage>
</organism>
<dbReference type="PROSITE" id="PS51257">
    <property type="entry name" value="PROKAR_LIPOPROTEIN"/>
    <property type="match status" value="1"/>
</dbReference>
<dbReference type="Proteomes" id="UP000185781">
    <property type="component" value="Unassembled WGS sequence"/>
</dbReference>
<dbReference type="Pfam" id="PF13648">
    <property type="entry name" value="Lipocalin_4"/>
    <property type="match status" value="1"/>
</dbReference>
<evidence type="ECO:0000313" key="5">
    <source>
        <dbReference type="Proteomes" id="UP001380186"/>
    </source>
</evidence>
<evidence type="ECO:0000259" key="1">
    <source>
        <dbReference type="Pfam" id="PF13648"/>
    </source>
</evidence>
<gene>
    <name evidence="2" type="ORF">CRDW_00500</name>
    <name evidence="3" type="ORF">SAMN05421785_106188</name>
</gene>
<sequence>MKKPLLLFAFSALALTSCNDDDIQGYEMDMMKGDWKISKKETISGKDDKFVIDTHVPTGCSVNDKLEFRTDYYTSFTTYGGTGTNCNVVAKVEGKYEYNSETKDLTVTYTGNSAVKYRIVVLTSSEMRIKQLSGNIDQDGDTIPDAEYVTYKR</sequence>
<name>A0A1N7PE49_9FLAO</name>
<reference evidence="2" key="3">
    <citation type="submission" date="2023-12" db="EMBL/GenBank/DDBJ databases">
        <title>Complete genome sequences of six duckweed-associated bacterial strains for studying community assembly in synthetic plant microbiome.</title>
        <authorList>
            <person name="Ishizawa H."/>
            <person name="Tada M."/>
            <person name="Tashiro Y."/>
            <person name="Kuroda M."/>
            <person name="Inoue D."/>
            <person name="Dohra H."/>
            <person name="Futamata H."/>
            <person name="Ike M."/>
        </authorList>
    </citation>
    <scope>NUCLEOTIDE SEQUENCE</scope>
    <source>
        <strain evidence="2">DW100</strain>
    </source>
</reference>
<dbReference type="STRING" id="373672.SAMN05421785_106188"/>
<dbReference type="InterPro" id="IPR024311">
    <property type="entry name" value="Lipocalin-like"/>
</dbReference>